<reference evidence="9 10" key="1">
    <citation type="submission" date="2016-11" db="EMBL/GenBank/DDBJ databases">
        <authorList>
            <person name="Jaros S."/>
            <person name="Januszkiewicz K."/>
            <person name="Wedrychowicz H."/>
        </authorList>
    </citation>
    <scope>NUCLEOTIDE SEQUENCE [LARGE SCALE GENOMIC DNA]</scope>
    <source>
        <strain evidence="9 10">DSM 19436</strain>
    </source>
</reference>
<keyword evidence="10" id="KW-1185">Reference proteome</keyword>
<protein>
    <recommendedName>
        <fullName evidence="8">Pantothenate synthetase</fullName>
        <shortName evidence="8">PS</shortName>
        <ecNumber evidence="8">6.3.2.1</ecNumber>
    </recommendedName>
    <alternativeName>
        <fullName evidence="8">Pantoate--beta-alanine ligase</fullName>
    </alternativeName>
    <alternativeName>
        <fullName evidence="8">Pantoate-activating enzyme</fullName>
    </alternativeName>
</protein>
<comment type="similarity">
    <text evidence="2 8">Belongs to the pantothenate synthetase family.</text>
</comment>
<evidence type="ECO:0000256" key="8">
    <source>
        <dbReference type="HAMAP-Rule" id="MF_00158"/>
    </source>
</evidence>
<feature type="binding site" evidence="8">
    <location>
        <begin position="188"/>
        <end position="191"/>
    </location>
    <ligand>
        <name>ATP</name>
        <dbReference type="ChEBI" id="CHEBI:30616"/>
    </ligand>
</feature>
<dbReference type="SUPFAM" id="SSF52374">
    <property type="entry name" value="Nucleotidylyl transferase"/>
    <property type="match status" value="1"/>
</dbReference>
<feature type="active site" description="Proton donor" evidence="8">
    <location>
        <position position="41"/>
    </location>
</feature>
<evidence type="ECO:0000256" key="3">
    <source>
        <dbReference type="ARBA" id="ARBA00022598"/>
    </source>
</evidence>
<dbReference type="GO" id="GO:0004592">
    <property type="term" value="F:pantoate-beta-alanine ligase activity"/>
    <property type="evidence" value="ECO:0007669"/>
    <property type="project" value="UniProtKB-UniRule"/>
</dbReference>
<comment type="subunit">
    <text evidence="8">Homodimer.</text>
</comment>
<dbReference type="Gene3D" id="3.30.1300.10">
    <property type="entry name" value="Pantoate-beta-alanine ligase, C-terminal domain"/>
    <property type="match status" value="1"/>
</dbReference>
<dbReference type="InterPro" id="IPR042176">
    <property type="entry name" value="Pantoate_ligase_C"/>
</dbReference>
<dbReference type="OrthoDB" id="9773087at2"/>
<comment type="pathway">
    <text evidence="1 8">Cofactor biosynthesis; (R)-pantothenate biosynthesis; (R)-pantothenate from (R)-pantoate and beta-alanine: step 1/1.</text>
</comment>
<dbReference type="HAMAP" id="MF_00158">
    <property type="entry name" value="PanC"/>
    <property type="match status" value="1"/>
</dbReference>
<keyword evidence="4 8" id="KW-0566">Pantothenate biosynthesis</keyword>
<feature type="binding site" evidence="8">
    <location>
        <position position="65"/>
    </location>
    <ligand>
        <name>(R)-pantoate</name>
        <dbReference type="ChEBI" id="CHEBI:15980"/>
    </ligand>
</feature>
<organism evidence="9 10">
    <name type="scientific">Kaistia soli DSM 19436</name>
    <dbReference type="NCBI Taxonomy" id="1122133"/>
    <lineage>
        <taxon>Bacteria</taxon>
        <taxon>Pseudomonadati</taxon>
        <taxon>Pseudomonadota</taxon>
        <taxon>Alphaproteobacteria</taxon>
        <taxon>Hyphomicrobiales</taxon>
        <taxon>Kaistiaceae</taxon>
        <taxon>Kaistia</taxon>
    </lineage>
</organism>
<dbReference type="EMBL" id="FQUP01000003">
    <property type="protein sequence ID" value="SHG09409.1"/>
    <property type="molecule type" value="Genomic_DNA"/>
</dbReference>
<feature type="binding site" evidence="8">
    <location>
        <begin position="34"/>
        <end position="41"/>
    </location>
    <ligand>
        <name>ATP</name>
        <dbReference type="ChEBI" id="CHEBI:30616"/>
    </ligand>
</feature>
<feature type="binding site" evidence="8">
    <location>
        <begin position="151"/>
        <end position="154"/>
    </location>
    <ligand>
        <name>ATP</name>
        <dbReference type="ChEBI" id="CHEBI:30616"/>
    </ligand>
</feature>
<evidence type="ECO:0000256" key="6">
    <source>
        <dbReference type="ARBA" id="ARBA00022840"/>
    </source>
</evidence>
<keyword evidence="6 8" id="KW-0067">ATP-binding</keyword>
<evidence type="ECO:0000313" key="10">
    <source>
        <dbReference type="Proteomes" id="UP000184485"/>
    </source>
</evidence>
<dbReference type="InterPro" id="IPR014729">
    <property type="entry name" value="Rossmann-like_a/b/a_fold"/>
</dbReference>
<dbReference type="GO" id="GO:0005524">
    <property type="term" value="F:ATP binding"/>
    <property type="evidence" value="ECO:0007669"/>
    <property type="project" value="UniProtKB-KW"/>
</dbReference>
<evidence type="ECO:0000256" key="4">
    <source>
        <dbReference type="ARBA" id="ARBA00022655"/>
    </source>
</evidence>
<dbReference type="GO" id="GO:0015940">
    <property type="term" value="P:pantothenate biosynthetic process"/>
    <property type="evidence" value="ECO:0007669"/>
    <property type="project" value="UniProtKB-UniRule"/>
</dbReference>
<dbReference type="RefSeq" id="WP_073055344.1">
    <property type="nucleotide sequence ID" value="NZ_FQUP01000003.1"/>
</dbReference>
<dbReference type="Proteomes" id="UP000184485">
    <property type="component" value="Unassembled WGS sequence"/>
</dbReference>
<name>A0A1M5H060_9HYPH</name>
<gene>
    <name evidence="8" type="primary">panC</name>
    <name evidence="9" type="ORF">SAMN02745157_3582</name>
</gene>
<dbReference type="Pfam" id="PF02569">
    <property type="entry name" value="Pantoate_ligase"/>
    <property type="match status" value="1"/>
</dbReference>
<comment type="miscellaneous">
    <text evidence="8">The reaction proceeds by a bi uni uni bi ping pong mechanism.</text>
</comment>
<dbReference type="UniPathway" id="UPA00028">
    <property type="reaction ID" value="UER00005"/>
</dbReference>
<keyword evidence="3 8" id="KW-0436">Ligase</keyword>
<dbReference type="CDD" id="cd00560">
    <property type="entry name" value="PanC"/>
    <property type="match status" value="1"/>
</dbReference>
<evidence type="ECO:0000256" key="5">
    <source>
        <dbReference type="ARBA" id="ARBA00022741"/>
    </source>
</evidence>
<dbReference type="EC" id="6.3.2.1" evidence="8"/>
<feature type="binding site" evidence="8">
    <location>
        <position position="180"/>
    </location>
    <ligand>
        <name>ATP</name>
        <dbReference type="ChEBI" id="CHEBI:30616"/>
    </ligand>
</feature>
<sequence length="282" mass="30190">MIHPPILLRTISDLRANTASWHSEGLTVGMIPTMGALHDGHLALVTEARRRVDRIVATIFVNPAQFAPTEDFGAYPRTEASDVEMLAALGVEAVFAPAAREMYPEGHATTISVAGPALGLETDFRPHFFTGVATVVGKLLIGGFPDIAMFGEKDYQQLLVVRQMVADLHLPTEIVGLPTVREADGLALSSRNAYLSAEERRTAARLPAVLQQTATAIRSGTDAAEACATGRAALEAAGFRPDYLELRNSETLAAPIPCSSEPLRLLVAAWLGKTRLIDNIAV</sequence>
<dbReference type="Gene3D" id="3.40.50.620">
    <property type="entry name" value="HUPs"/>
    <property type="match status" value="1"/>
</dbReference>
<comment type="subcellular location">
    <subcellularLocation>
        <location evidence="8">Cytoplasm</location>
    </subcellularLocation>
</comment>
<feature type="binding site" evidence="8">
    <location>
        <position position="65"/>
    </location>
    <ligand>
        <name>beta-alanine</name>
        <dbReference type="ChEBI" id="CHEBI:57966"/>
    </ligand>
</feature>
<comment type="function">
    <text evidence="8">Catalyzes the condensation of pantoate with beta-alanine in an ATP-dependent reaction via a pantoyl-adenylate intermediate.</text>
</comment>
<comment type="catalytic activity">
    <reaction evidence="7 8">
        <text>(R)-pantoate + beta-alanine + ATP = (R)-pantothenate + AMP + diphosphate + H(+)</text>
        <dbReference type="Rhea" id="RHEA:10912"/>
        <dbReference type="ChEBI" id="CHEBI:15378"/>
        <dbReference type="ChEBI" id="CHEBI:15980"/>
        <dbReference type="ChEBI" id="CHEBI:29032"/>
        <dbReference type="ChEBI" id="CHEBI:30616"/>
        <dbReference type="ChEBI" id="CHEBI:33019"/>
        <dbReference type="ChEBI" id="CHEBI:57966"/>
        <dbReference type="ChEBI" id="CHEBI:456215"/>
        <dbReference type="EC" id="6.3.2.1"/>
    </reaction>
</comment>
<evidence type="ECO:0000256" key="1">
    <source>
        <dbReference type="ARBA" id="ARBA00004990"/>
    </source>
</evidence>
<dbReference type="PANTHER" id="PTHR21299:SF1">
    <property type="entry name" value="PANTOATE--BETA-ALANINE LIGASE"/>
    <property type="match status" value="1"/>
</dbReference>
<dbReference type="NCBIfam" id="TIGR00018">
    <property type="entry name" value="panC"/>
    <property type="match status" value="1"/>
</dbReference>
<evidence type="ECO:0000313" key="9">
    <source>
        <dbReference type="EMBL" id="SHG09409.1"/>
    </source>
</evidence>
<evidence type="ECO:0000256" key="7">
    <source>
        <dbReference type="ARBA" id="ARBA00048258"/>
    </source>
</evidence>
<dbReference type="STRING" id="1122133.SAMN02745157_3582"/>
<accession>A0A1M5H060</accession>
<feature type="binding site" evidence="8">
    <location>
        <position position="157"/>
    </location>
    <ligand>
        <name>(R)-pantoate</name>
        <dbReference type="ChEBI" id="CHEBI:15980"/>
    </ligand>
</feature>
<dbReference type="InterPro" id="IPR003721">
    <property type="entry name" value="Pantoate_ligase"/>
</dbReference>
<keyword evidence="8" id="KW-0963">Cytoplasm</keyword>
<dbReference type="AlphaFoldDB" id="A0A1M5H060"/>
<dbReference type="PANTHER" id="PTHR21299">
    <property type="entry name" value="CYTIDYLATE KINASE/PANTOATE-BETA-ALANINE LIGASE"/>
    <property type="match status" value="1"/>
</dbReference>
<dbReference type="GO" id="GO:0005829">
    <property type="term" value="C:cytosol"/>
    <property type="evidence" value="ECO:0007669"/>
    <property type="project" value="TreeGrafter"/>
</dbReference>
<keyword evidence="5 8" id="KW-0547">Nucleotide-binding</keyword>
<evidence type="ECO:0000256" key="2">
    <source>
        <dbReference type="ARBA" id="ARBA00009256"/>
    </source>
</evidence>
<proteinExistence type="inferred from homology"/>